<name>A0AAD3B418_MICAE</name>
<protein>
    <submittedName>
        <fullName evidence="1">Uncharacterized protein</fullName>
    </submittedName>
</protein>
<dbReference type="AlphaFoldDB" id="A0AAD3B418"/>
<comment type="caution">
    <text evidence="1">The sequence shown here is derived from an EMBL/GenBank/DDBJ whole genome shotgun (WGS) entry which is preliminary data.</text>
</comment>
<sequence>MTSQADIANTLQKRGYQLTYASENLTVLNQKDWQEIKDYFIDLIWYKDGKSIKNERFLPLADLIYTITQNKPKNAQFNVETDYLLPAIFYQISTGDVPNSLWKECQFSLNNKEDIALLGAMRYNEKQIDK</sequence>
<reference evidence="1 2" key="1">
    <citation type="submission" date="2019-02" db="EMBL/GenBank/DDBJ databases">
        <title>Draft genome sequence of Arthrospira platensis NIES-3807.</title>
        <authorList>
            <person name="Yamaguchi H."/>
            <person name="Suzuki S."/>
            <person name="Kawachi M."/>
        </authorList>
    </citation>
    <scope>NUCLEOTIDE SEQUENCE [LARGE SCALE GENOMIC DNA]</scope>
    <source>
        <strain evidence="1 2">NIES-3807</strain>
    </source>
</reference>
<proteinExistence type="predicted"/>
<gene>
    <name evidence="1" type="ORF">NIES3807_40900</name>
</gene>
<dbReference type="RefSeq" id="WP_159253873.1">
    <property type="nucleotide sequence ID" value="NZ_BJCK01000139.1"/>
</dbReference>
<dbReference type="EMBL" id="BJCK01000139">
    <property type="protein sequence ID" value="GCL60901.1"/>
    <property type="molecule type" value="Genomic_DNA"/>
</dbReference>
<accession>A0AAD3B418</accession>
<organism evidence="1 2">
    <name type="scientific">Microcystis aeruginosa NIES-3807</name>
    <dbReference type="NCBI Taxonomy" id="2517785"/>
    <lineage>
        <taxon>Bacteria</taxon>
        <taxon>Bacillati</taxon>
        <taxon>Cyanobacteriota</taxon>
        <taxon>Cyanophyceae</taxon>
        <taxon>Oscillatoriophycideae</taxon>
        <taxon>Chroococcales</taxon>
        <taxon>Microcystaceae</taxon>
        <taxon>Microcystis</taxon>
    </lineage>
</organism>
<evidence type="ECO:0000313" key="2">
    <source>
        <dbReference type="Proteomes" id="UP000441080"/>
    </source>
</evidence>
<dbReference type="Proteomes" id="UP000441080">
    <property type="component" value="Unassembled WGS sequence"/>
</dbReference>
<evidence type="ECO:0000313" key="1">
    <source>
        <dbReference type="EMBL" id="GCL60901.1"/>
    </source>
</evidence>